<dbReference type="Proteomes" id="UP000023464">
    <property type="component" value="Unassembled WGS sequence"/>
</dbReference>
<dbReference type="SUPFAM" id="SSF52777">
    <property type="entry name" value="CoA-dependent acyltransferases"/>
    <property type="match status" value="4"/>
</dbReference>
<dbReference type="Gene3D" id="3.30.559.10">
    <property type="entry name" value="Chloramphenicol acetyltransferase-like domain"/>
    <property type="match status" value="2"/>
</dbReference>
<dbReference type="Pfam" id="PF13193">
    <property type="entry name" value="AMP-binding_C"/>
    <property type="match status" value="1"/>
</dbReference>
<name>A0A022PLY7_9GAMM</name>
<dbReference type="InterPro" id="IPR023213">
    <property type="entry name" value="CAT-like_dom_sf"/>
</dbReference>
<accession>A0A022PLY7</accession>
<evidence type="ECO:0000256" key="1">
    <source>
        <dbReference type="ARBA" id="ARBA00001957"/>
    </source>
</evidence>
<reference evidence="5 6" key="1">
    <citation type="submission" date="2014-03" db="EMBL/GenBank/DDBJ databases">
        <title>Draft Genome of Photorhabdus luminescens BA1, an Egyptian Isolate.</title>
        <authorList>
            <person name="Ghazal S."/>
            <person name="Hurst S.G.IV."/>
            <person name="Morris K."/>
            <person name="Thomas K."/>
            <person name="Tisa L.S."/>
        </authorList>
    </citation>
    <scope>NUCLEOTIDE SEQUENCE [LARGE SCALE GENOMIC DNA]</scope>
    <source>
        <strain evidence="5 6">BA1</strain>
    </source>
</reference>
<proteinExistence type="predicted"/>
<dbReference type="Gene3D" id="3.30.300.30">
    <property type="match status" value="1"/>
</dbReference>
<evidence type="ECO:0000256" key="2">
    <source>
        <dbReference type="ARBA" id="ARBA00022450"/>
    </source>
</evidence>
<dbReference type="RefSeq" id="WP_036778175.1">
    <property type="nucleotide sequence ID" value="NZ_CAWLTM010000092.1"/>
</dbReference>
<dbReference type="InterPro" id="IPR020845">
    <property type="entry name" value="AMP-binding_CS"/>
</dbReference>
<dbReference type="PANTHER" id="PTHR45527:SF1">
    <property type="entry name" value="FATTY ACID SYNTHASE"/>
    <property type="match status" value="1"/>
</dbReference>
<evidence type="ECO:0000313" key="5">
    <source>
        <dbReference type="EMBL" id="EYU15540.1"/>
    </source>
</evidence>
<dbReference type="InterPro" id="IPR036736">
    <property type="entry name" value="ACP-like_sf"/>
</dbReference>
<protein>
    <submittedName>
        <fullName evidence="5">Amino acid adenylation enzyme/thioester reductase family protein</fullName>
    </submittedName>
</protein>
<dbReference type="NCBIfam" id="TIGR01733">
    <property type="entry name" value="AA-adenyl-dom"/>
    <property type="match status" value="1"/>
</dbReference>
<dbReference type="SUPFAM" id="SSF56801">
    <property type="entry name" value="Acetyl-CoA synthetase-like"/>
    <property type="match status" value="1"/>
</dbReference>
<dbReference type="PROSITE" id="PS50075">
    <property type="entry name" value="CARRIER"/>
    <property type="match status" value="1"/>
</dbReference>
<comment type="caution">
    <text evidence="5">The sequence shown here is derived from an EMBL/GenBank/DDBJ whole genome shotgun (WGS) entry which is preliminary data.</text>
</comment>
<dbReference type="GO" id="GO:0044550">
    <property type="term" value="P:secondary metabolite biosynthetic process"/>
    <property type="evidence" value="ECO:0007669"/>
    <property type="project" value="TreeGrafter"/>
</dbReference>
<dbReference type="GO" id="GO:0031177">
    <property type="term" value="F:phosphopantetheine binding"/>
    <property type="evidence" value="ECO:0007669"/>
    <property type="project" value="TreeGrafter"/>
</dbReference>
<dbReference type="InterPro" id="IPR010071">
    <property type="entry name" value="AA_adenyl_dom"/>
</dbReference>
<keyword evidence="2" id="KW-0596">Phosphopantetheine</keyword>
<dbReference type="InterPro" id="IPR001242">
    <property type="entry name" value="Condensation_dom"/>
</dbReference>
<feature type="domain" description="Carrier" evidence="4">
    <location>
        <begin position="956"/>
        <end position="1030"/>
    </location>
</feature>
<dbReference type="PROSITE" id="PS00455">
    <property type="entry name" value="AMP_BINDING"/>
    <property type="match status" value="1"/>
</dbReference>
<sequence length="1490" mass="169382">MSISSKSYEMTGIQKGVWVTELKHQGTSMFNIGGTCSVETVLDFTRLTNAIQRVIKETQSLNFTLNDEIPPKLVLDSRTENNIDFIDFRNRENPQREFEQWREASMSRKMDLGTCLYYFCLYKVSDSKCGFLIKIHHLVCDGVTMQNIIARVCECYNNPLNDVVYCELSDDQSYFLALEEKYSSSRQYDKDKLFWRNFLAGKGENSNFILGNRTLSTKAIRKIYDIPHQVSKKIKHVCTTLGCTENVFYYAVIALLLSRLSGSKQVSFGVPLHGRKKTNLVRNSMTVSTVPTQIAVDEYTDFSSLIKLALENNNRIYRHQKYDYTELVKETRAGASVNDLFDVSYNYANTKYELVLGEYPLIVEDIFPGEQQYSIQFLFKELLNEGTTKIYCDYKVEEYTQQQIDSVINLLIEILDQVSIDPHCQLLVVAPLRKNNLQLIETGPNNAAPTAETVISLFEQSVESNKDRLAIIEENRSLTFRELRILVSTISANLLSHGVSGGFRVAILLPKSAEQIATLLAIMAVGATYIPLEKDLPKERIKYILTDSECALVITNHDWASLLPAGVAYCDSAALSATLLQDDSSQLQVRCEPTSEAYLIYTSGSTGLPKGTIIRQSELVNYCRWAAQVYYPEKSDVAAYYTPLTFDLTVTSLFPALISGSAIKVYTETSNFILSDIIHDGVATVVKCTPSHLRAIQHEIIGPHCAIKRFIVGGENLKVSVANHTYLQFGGKADIFNEYGPTETVVGCMIHQFDPAKDRDVSVPIGEPIDNTQIYIVDGYGRHCIPYMKGEMVIAGNGVSAGYWNRSELTQNRFITDRFYPRQRAYLSGDLAYRNEYGQVTYLGRIDKQVKIRGHRIEIEEIETKLLEYKDVQDVAIVIDEANSDASILKAFVVLSEGSAVSGEELKQYLSSHLLHYMVPQLIKCIREIPLTFNGKVDSAKLLELEDDKIGTNDNQKMSALEISVLEEFRRVLGCTELSIHSDFYQSGGDSIKAIQLVTLLQKKGISVVAKEVLQLPTPKLLCRHIDSRAIFMEQEEAVKISTFSPTPIMKWFSGLLLGKKEIYHQMLSLSFPSCLTQTELDKILDALVSFHPILNSYVKDKHFTLQVREEMRHVKTRRVNVTGFEQREYVARTHLEASSWPESELFQAIILDDGNETELLLIAHHLIIDGVSWHILITDLNTLVEQHLNHQPLKLRQQNNNYARWIDFTEHYAKTVSENEIDFWQQQISGSSLFTYQDLYNRKLTLSLLTSEIEGVSFESFTKLCGMLKIKPNELFFSLFTYSLFKTFNKNNFTVELEGIGRSSQQSEVDLSHNIGWFTSIYPLLCHCEDNISSHIKKTKIAMRRVNDNGMVYQSIRHCSTEKHLSRIHNVPKFNYLGDFSGSVHQGAVNIKSIYPHAISSVDNIYTEAFDFNIYWEQGCKVSVSYIEQLIDIPKIESIINVMESKLKELIDLNNYDFKDFYIPSDFPTISLSSIELEQLISELSMLSI</sequence>
<dbReference type="GO" id="GO:0005737">
    <property type="term" value="C:cytoplasm"/>
    <property type="evidence" value="ECO:0007669"/>
    <property type="project" value="TreeGrafter"/>
</dbReference>
<organism evidence="5 6">
    <name type="scientific">Photorhabdus aegyptia</name>
    <dbReference type="NCBI Taxonomy" id="2805098"/>
    <lineage>
        <taxon>Bacteria</taxon>
        <taxon>Pseudomonadati</taxon>
        <taxon>Pseudomonadota</taxon>
        <taxon>Gammaproteobacteria</taxon>
        <taxon>Enterobacterales</taxon>
        <taxon>Morganellaceae</taxon>
        <taxon>Photorhabdus</taxon>
    </lineage>
</organism>
<dbReference type="Pfam" id="PF00550">
    <property type="entry name" value="PP-binding"/>
    <property type="match status" value="1"/>
</dbReference>
<dbReference type="InterPro" id="IPR006162">
    <property type="entry name" value="Ppantetheine_attach_site"/>
</dbReference>
<dbReference type="Gene3D" id="3.40.50.980">
    <property type="match status" value="2"/>
</dbReference>
<comment type="cofactor">
    <cofactor evidence="1">
        <name>pantetheine 4'-phosphate</name>
        <dbReference type="ChEBI" id="CHEBI:47942"/>
    </cofactor>
</comment>
<dbReference type="Gene3D" id="2.30.38.10">
    <property type="entry name" value="Luciferase, Domain 3"/>
    <property type="match status" value="1"/>
</dbReference>
<dbReference type="PANTHER" id="PTHR45527">
    <property type="entry name" value="NONRIBOSOMAL PEPTIDE SYNTHETASE"/>
    <property type="match status" value="1"/>
</dbReference>
<dbReference type="Pfam" id="PF00501">
    <property type="entry name" value="AMP-binding"/>
    <property type="match status" value="1"/>
</dbReference>
<evidence type="ECO:0000313" key="6">
    <source>
        <dbReference type="Proteomes" id="UP000023464"/>
    </source>
</evidence>
<dbReference type="PROSITE" id="PS00012">
    <property type="entry name" value="PHOSPHOPANTETHEINE"/>
    <property type="match status" value="1"/>
</dbReference>
<gene>
    <name evidence="5" type="ORF">BA1DRAFT_01895</name>
</gene>
<dbReference type="EMBL" id="JFGV01000023">
    <property type="protein sequence ID" value="EYU15540.1"/>
    <property type="molecule type" value="Genomic_DNA"/>
</dbReference>
<evidence type="ECO:0000259" key="4">
    <source>
        <dbReference type="PROSITE" id="PS50075"/>
    </source>
</evidence>
<dbReference type="InterPro" id="IPR009081">
    <property type="entry name" value="PP-bd_ACP"/>
</dbReference>
<dbReference type="Gene3D" id="3.30.559.30">
    <property type="entry name" value="Nonribosomal peptide synthetase, condensation domain"/>
    <property type="match status" value="2"/>
</dbReference>
<dbReference type="Gene3D" id="1.10.1200.10">
    <property type="entry name" value="ACP-like"/>
    <property type="match status" value="1"/>
</dbReference>
<keyword evidence="3" id="KW-0597">Phosphoprotein</keyword>
<dbReference type="Pfam" id="PF00668">
    <property type="entry name" value="Condensation"/>
    <property type="match status" value="2"/>
</dbReference>
<dbReference type="InterPro" id="IPR025110">
    <property type="entry name" value="AMP-bd_C"/>
</dbReference>
<evidence type="ECO:0000256" key="3">
    <source>
        <dbReference type="ARBA" id="ARBA00022553"/>
    </source>
</evidence>
<dbReference type="InterPro" id="IPR045851">
    <property type="entry name" value="AMP-bd_C_sf"/>
</dbReference>
<dbReference type="GO" id="GO:0043041">
    <property type="term" value="P:amino acid activation for nonribosomal peptide biosynthetic process"/>
    <property type="evidence" value="ECO:0007669"/>
    <property type="project" value="TreeGrafter"/>
</dbReference>
<dbReference type="InterPro" id="IPR000873">
    <property type="entry name" value="AMP-dep_synth/lig_dom"/>
</dbReference>
<dbReference type="SUPFAM" id="SSF47336">
    <property type="entry name" value="ACP-like"/>
    <property type="match status" value="1"/>
</dbReference>
<dbReference type="GO" id="GO:0003824">
    <property type="term" value="F:catalytic activity"/>
    <property type="evidence" value="ECO:0007669"/>
    <property type="project" value="InterPro"/>
</dbReference>
<keyword evidence="6" id="KW-1185">Reference proteome</keyword>
<dbReference type="PATRIC" id="fig|1393736.3.peg.1921"/>